<sequence length="184" mass="21355">MQISVFRLWTVLYNTLESIRGSLSNETKNFLGLFFLTGIIHKPQLDVYLSTDEMLATPYFSKVISRNRFKIICRFLHFNDNKSKLANDTDKLYKVSPSNTNICIDEGMLLWCGRLGFRMYNPQKSIKHKNKTLHLVLLKDTAVSLLVRPAGHGYRLFMDIFYNSVPQSKHLHDLKTHVCGTIRK</sequence>
<gene>
    <name evidence="2" type="ORF">H4Q32_030952</name>
</gene>
<proteinExistence type="predicted"/>
<dbReference type="InterPro" id="IPR029526">
    <property type="entry name" value="PGBD"/>
</dbReference>
<dbReference type="EMBL" id="JACTAM010002399">
    <property type="protein sequence ID" value="KAI2644907.1"/>
    <property type="molecule type" value="Genomic_DNA"/>
</dbReference>
<dbReference type="PANTHER" id="PTHR46599:SF3">
    <property type="entry name" value="PIGGYBAC TRANSPOSABLE ELEMENT-DERIVED PROTEIN 4"/>
    <property type="match status" value="1"/>
</dbReference>
<evidence type="ECO:0000313" key="3">
    <source>
        <dbReference type="Proteomes" id="UP000830375"/>
    </source>
</evidence>
<comment type="caution">
    <text evidence="2">The sequence shown here is derived from an EMBL/GenBank/DDBJ whole genome shotgun (WGS) entry which is preliminary data.</text>
</comment>
<keyword evidence="3" id="KW-1185">Reference proteome</keyword>
<reference evidence="2 3" key="1">
    <citation type="submission" date="2022-01" db="EMBL/GenBank/DDBJ databases">
        <title>A high-quality chromosome-level genome assembly of rohu carp, Labeo rohita.</title>
        <authorList>
            <person name="Arick M.A. II"/>
            <person name="Hsu C.-Y."/>
            <person name="Magbanua Z."/>
            <person name="Pechanova O."/>
            <person name="Grover C."/>
            <person name="Miller E."/>
            <person name="Thrash A."/>
            <person name="Ezzel L."/>
            <person name="Alam S."/>
            <person name="Benzie J."/>
            <person name="Hamilton M."/>
            <person name="Karsi A."/>
            <person name="Lawrence M.L."/>
            <person name="Peterson D.G."/>
        </authorList>
    </citation>
    <scope>NUCLEOTIDE SEQUENCE [LARGE SCALE GENOMIC DNA]</scope>
    <source>
        <strain evidence="3">BAU-BD-2019</strain>
        <tissue evidence="2">Blood</tissue>
    </source>
</reference>
<evidence type="ECO:0000313" key="2">
    <source>
        <dbReference type="EMBL" id="KAI2644907.1"/>
    </source>
</evidence>
<accession>A0ABQ8L4M1</accession>
<name>A0ABQ8L4M1_LABRO</name>
<protein>
    <submittedName>
        <fullName evidence="2">PiggyBac transposable element-derived protein 4</fullName>
    </submittedName>
</protein>
<dbReference type="Pfam" id="PF13843">
    <property type="entry name" value="DDE_Tnp_1_7"/>
    <property type="match status" value="1"/>
</dbReference>
<evidence type="ECO:0000259" key="1">
    <source>
        <dbReference type="Pfam" id="PF13843"/>
    </source>
</evidence>
<feature type="domain" description="PiggyBac transposable element-derived protein" evidence="1">
    <location>
        <begin position="25"/>
        <end position="133"/>
    </location>
</feature>
<organism evidence="2 3">
    <name type="scientific">Labeo rohita</name>
    <name type="common">Indian major carp</name>
    <name type="synonym">Cyprinus rohita</name>
    <dbReference type="NCBI Taxonomy" id="84645"/>
    <lineage>
        <taxon>Eukaryota</taxon>
        <taxon>Metazoa</taxon>
        <taxon>Chordata</taxon>
        <taxon>Craniata</taxon>
        <taxon>Vertebrata</taxon>
        <taxon>Euteleostomi</taxon>
        <taxon>Actinopterygii</taxon>
        <taxon>Neopterygii</taxon>
        <taxon>Teleostei</taxon>
        <taxon>Ostariophysi</taxon>
        <taxon>Cypriniformes</taxon>
        <taxon>Cyprinidae</taxon>
        <taxon>Labeoninae</taxon>
        <taxon>Labeonini</taxon>
        <taxon>Labeo</taxon>
    </lineage>
</organism>
<dbReference type="PANTHER" id="PTHR46599">
    <property type="entry name" value="PIGGYBAC TRANSPOSABLE ELEMENT-DERIVED PROTEIN 4"/>
    <property type="match status" value="1"/>
</dbReference>
<dbReference type="Proteomes" id="UP000830375">
    <property type="component" value="Unassembled WGS sequence"/>
</dbReference>